<dbReference type="Proteomes" id="UP000216438">
    <property type="component" value="Chromosome"/>
</dbReference>
<gene>
    <name evidence="1" type="ORF">BA171_04245</name>
</gene>
<name>A0A249DZU8_9ENTR</name>
<reference evidence="1 2" key="2">
    <citation type="submission" date="2017-09" db="EMBL/GenBank/DDBJ databases">
        <title>The genome of whitefly Bemisia tabaci, a global crop pest, provides novel insights into virus transmission, host adaptation and insecticide resistance.</title>
        <authorList>
            <person name="Kaur N."/>
            <person name="Kliot A."/>
            <person name="Pinheiro P.V."/>
            <person name="Luan J."/>
            <person name="Zheng Y."/>
            <person name="Liu W."/>
            <person name="Sun H."/>
            <person name="Yang X."/>
            <person name="Xu Y."/>
            <person name="Luo Y."/>
            <person name="Kruse A."/>
            <person name="Fisher T.W."/>
            <person name="Nelson D.R."/>
            <person name="Elimelech M."/>
            <person name="MacCoss M."/>
            <person name="Johnson R."/>
            <person name="Cohen E."/>
            <person name="Hunter W.B."/>
            <person name="Brown J.K."/>
            <person name="Jander G."/>
            <person name="Cilia M."/>
            <person name="Douglas A.E."/>
            <person name="Ghanim M."/>
            <person name="Simmons A.M."/>
            <person name="Wintermantel W.M."/>
            <person name="Ling K.-S."/>
            <person name="Fei Z."/>
        </authorList>
    </citation>
    <scope>NUCLEOTIDE SEQUENCE [LARGE SCALE GENOMIC DNA]</scope>
    <source>
        <strain evidence="1 2">MEAM1</strain>
    </source>
</reference>
<organism evidence="1 2">
    <name type="scientific">Candidatus Hamiltonella defensa</name>
    <name type="common">Bemisia tabaci</name>
    <dbReference type="NCBI Taxonomy" id="672795"/>
    <lineage>
        <taxon>Bacteria</taxon>
        <taxon>Pseudomonadati</taxon>
        <taxon>Pseudomonadota</taxon>
        <taxon>Gammaproteobacteria</taxon>
        <taxon>Enterobacterales</taxon>
        <taxon>Enterobacteriaceae</taxon>
        <taxon>aphid secondary symbionts</taxon>
        <taxon>Candidatus Williamhamiltonella</taxon>
    </lineage>
</organism>
<sequence>MVTEIDVNQTKYHGFQKQKEVSTLTSFIDKKKEEKTQEQELKKIFKQLKQRFVNFNLKSENLILILKSHTSQTAAVNSLEKQLKNQSLAPHERQEIISNLFPHIKNFFNHSNTKNDKAISQRSAIKKSSIELKDKIPTALDAMKEANHLLDSISDFCNLSHVSDLMGASPEKAKEAIKMTLYQLHSLGKDLDSFSSNKDLVNLFSRLKTLHSNLLLLQNTPDFSVNNKHDAYLNFGNNIINNNLSFQNIMIAVFLHYQQVVIDNMSSQNQQNRDNLKHQKLLIDYEHQKLVDMIHQQQEQIKKNEERSWWDKLIDVIVNVVQVIIGVVEVCIGDEVSGAANILAGACGLAKDLCQILEACHIGNKEAEDKAIEVLTGLSTFFQFVALMTDMFSVLYKPAKLLKEGAVKLIRKGGSDALADAAKVGSSRLAEAAAEGMEKKGIKLLEERMEKQLGKEAEEFIENLSERFNFNPEEGGIELKNMASGEGEEAEFAFEDINAKPKNIQKNIDRATEFFEKSKKQIINRIKQNVMKAAKQAAKDGEEITQEAINRIILMSVSKEIEKTAFRSFRFAGYRAAQAFVEASKLTFDGIIEWQVTDLTYEQEKDAAEREISKNEVDNTKKRTELNQKNQQNEVKFLQAEQQETIKSLQQVGQLNDLIMGN</sequence>
<accession>A0A249DZU8</accession>
<protein>
    <submittedName>
        <fullName evidence="1">Type III secretion system protein</fullName>
    </submittedName>
</protein>
<proteinExistence type="predicted"/>
<evidence type="ECO:0000313" key="1">
    <source>
        <dbReference type="EMBL" id="ASX26302.1"/>
    </source>
</evidence>
<dbReference type="EMBL" id="CP016303">
    <property type="protein sequence ID" value="ASX26302.1"/>
    <property type="molecule type" value="Genomic_DNA"/>
</dbReference>
<reference evidence="2" key="1">
    <citation type="submission" date="2016-06" db="EMBL/GenBank/DDBJ databases">
        <authorList>
            <person name="Chen W."/>
            <person name="Hasegawa D.K."/>
        </authorList>
    </citation>
    <scope>NUCLEOTIDE SEQUENCE [LARGE SCALE GENOMIC DNA]</scope>
    <source>
        <strain evidence="2">MEAM1</strain>
    </source>
</reference>
<dbReference type="RefSeq" id="WP_016857245.1">
    <property type="nucleotide sequence ID" value="NZ_CP016303.1"/>
</dbReference>
<dbReference type="AlphaFoldDB" id="A0A249DZU8"/>
<evidence type="ECO:0000313" key="2">
    <source>
        <dbReference type="Proteomes" id="UP000216438"/>
    </source>
</evidence>